<reference evidence="2 3" key="1">
    <citation type="submission" date="2012-11" db="EMBL/GenBank/DDBJ databases">
        <authorList>
            <person name="Huguet-Tapia J.C."/>
            <person name="Durkin A.S."/>
            <person name="Pettis G.S."/>
            <person name="Badger J.H."/>
        </authorList>
    </citation>
    <scope>NUCLEOTIDE SEQUENCE [LARGE SCALE GENOMIC DNA]</scope>
    <source>
        <strain evidence="2 3">91-03</strain>
    </source>
</reference>
<evidence type="ECO:0000313" key="2">
    <source>
        <dbReference type="EMBL" id="EKX61868.1"/>
    </source>
</evidence>
<evidence type="ECO:0000313" key="3">
    <source>
        <dbReference type="Proteomes" id="UP000010411"/>
    </source>
</evidence>
<protein>
    <submittedName>
        <fullName evidence="2">Uncharacterized protein</fullName>
    </submittedName>
</protein>
<proteinExistence type="predicted"/>
<dbReference type="AlphaFoldDB" id="L1KNB5"/>
<comment type="caution">
    <text evidence="2">The sequence shown here is derived from an EMBL/GenBank/DDBJ whole genome shotgun (WGS) entry which is preliminary data.</text>
</comment>
<dbReference type="EMBL" id="AEJC01000556">
    <property type="protein sequence ID" value="EKX61868.1"/>
    <property type="molecule type" value="Genomic_DNA"/>
</dbReference>
<accession>L1KNB5</accession>
<name>L1KNB5_9ACTN</name>
<organism evidence="2 3">
    <name type="scientific">Streptomyces ipomoeae 91-03</name>
    <dbReference type="NCBI Taxonomy" id="698759"/>
    <lineage>
        <taxon>Bacteria</taxon>
        <taxon>Bacillati</taxon>
        <taxon>Actinomycetota</taxon>
        <taxon>Actinomycetes</taxon>
        <taxon>Kitasatosporales</taxon>
        <taxon>Streptomycetaceae</taxon>
        <taxon>Streptomyces</taxon>
    </lineage>
</organism>
<gene>
    <name evidence="2" type="ORF">STRIP9103_01725</name>
</gene>
<dbReference type="Proteomes" id="UP000010411">
    <property type="component" value="Unassembled WGS sequence"/>
</dbReference>
<evidence type="ECO:0000256" key="1">
    <source>
        <dbReference type="SAM" id="MobiDB-lite"/>
    </source>
</evidence>
<feature type="region of interest" description="Disordered" evidence="1">
    <location>
        <begin position="18"/>
        <end position="65"/>
    </location>
</feature>
<keyword evidence="3" id="KW-1185">Reference proteome</keyword>
<sequence length="65" mass="6560">MTWGFFGAARCRAHFVAGSDKPAAQASKGSRTGPGGTGTPNHCPSLSSAFDEPRDKGSAACPPVP</sequence>